<accession>H2XTH0</accession>
<organism evidence="4 5">
    <name type="scientific">Ciona intestinalis</name>
    <name type="common">Transparent sea squirt</name>
    <name type="synonym">Ascidia intestinalis</name>
    <dbReference type="NCBI Taxonomy" id="7719"/>
    <lineage>
        <taxon>Eukaryota</taxon>
        <taxon>Metazoa</taxon>
        <taxon>Chordata</taxon>
        <taxon>Tunicata</taxon>
        <taxon>Ascidiacea</taxon>
        <taxon>Phlebobranchia</taxon>
        <taxon>Cionidae</taxon>
        <taxon>Ciona</taxon>
    </lineage>
</organism>
<reference evidence="4" key="4">
    <citation type="submission" date="2025-09" db="UniProtKB">
        <authorList>
            <consortium name="Ensembl"/>
        </authorList>
    </citation>
    <scope>IDENTIFICATION</scope>
</reference>
<dbReference type="AlphaFoldDB" id="H2XTH0"/>
<dbReference type="GO" id="GO:0005524">
    <property type="term" value="F:ATP binding"/>
    <property type="evidence" value="ECO:0007669"/>
    <property type="project" value="UniProtKB-KW"/>
</dbReference>
<sequence>MKTNCLKFLQISGTSVVEGVVTFYNEVRKLAVGKLVDGSGRKPHYSLRTLCRLVVLTTSCSLSSYKLNMEGFLCSSAHGVFIHLMLSVEV</sequence>
<evidence type="ECO:0000256" key="1">
    <source>
        <dbReference type="ARBA" id="ARBA00022741"/>
    </source>
</evidence>
<evidence type="ECO:0000256" key="2">
    <source>
        <dbReference type="ARBA" id="ARBA00022840"/>
    </source>
</evidence>
<reference evidence="5" key="1">
    <citation type="journal article" date="2002" name="Science">
        <title>The draft genome of Ciona intestinalis: insights into chordate and vertebrate origins.</title>
        <authorList>
            <person name="Dehal P."/>
            <person name="Satou Y."/>
            <person name="Campbell R.K."/>
            <person name="Chapman J."/>
            <person name="Degnan B."/>
            <person name="De Tomaso A."/>
            <person name="Davidson B."/>
            <person name="Di Gregorio A."/>
            <person name="Gelpke M."/>
            <person name="Goodstein D.M."/>
            <person name="Harafuji N."/>
            <person name="Hastings K.E."/>
            <person name="Ho I."/>
            <person name="Hotta K."/>
            <person name="Huang W."/>
            <person name="Kawashima T."/>
            <person name="Lemaire P."/>
            <person name="Martinez D."/>
            <person name="Meinertzhagen I.A."/>
            <person name="Necula S."/>
            <person name="Nonaka M."/>
            <person name="Putnam N."/>
            <person name="Rash S."/>
            <person name="Saiga H."/>
            <person name="Satake M."/>
            <person name="Terry A."/>
            <person name="Yamada L."/>
            <person name="Wang H.G."/>
            <person name="Awazu S."/>
            <person name="Azumi K."/>
            <person name="Boore J."/>
            <person name="Branno M."/>
            <person name="Chin-Bow S."/>
            <person name="DeSantis R."/>
            <person name="Doyle S."/>
            <person name="Francino P."/>
            <person name="Keys D.N."/>
            <person name="Haga S."/>
            <person name="Hayashi H."/>
            <person name="Hino K."/>
            <person name="Imai K.S."/>
            <person name="Inaba K."/>
            <person name="Kano S."/>
            <person name="Kobayashi K."/>
            <person name="Kobayashi M."/>
            <person name="Lee B.I."/>
            <person name="Makabe K.W."/>
            <person name="Manohar C."/>
            <person name="Matassi G."/>
            <person name="Medina M."/>
            <person name="Mochizuki Y."/>
            <person name="Mount S."/>
            <person name="Morishita T."/>
            <person name="Miura S."/>
            <person name="Nakayama A."/>
            <person name="Nishizaka S."/>
            <person name="Nomoto H."/>
            <person name="Ohta F."/>
            <person name="Oishi K."/>
            <person name="Rigoutsos I."/>
            <person name="Sano M."/>
            <person name="Sasaki A."/>
            <person name="Sasakura Y."/>
            <person name="Shoguchi E."/>
            <person name="Shin-i T."/>
            <person name="Spagnuolo A."/>
            <person name="Stainier D."/>
            <person name="Suzuki M.M."/>
            <person name="Tassy O."/>
            <person name="Takatori N."/>
            <person name="Tokuoka M."/>
            <person name="Yagi K."/>
            <person name="Yoshizaki F."/>
            <person name="Wada S."/>
            <person name="Zhang C."/>
            <person name="Hyatt P.D."/>
            <person name="Larimer F."/>
            <person name="Detter C."/>
            <person name="Doggett N."/>
            <person name="Glavina T."/>
            <person name="Hawkins T."/>
            <person name="Richardson P."/>
            <person name="Lucas S."/>
            <person name="Kohara Y."/>
            <person name="Levine M."/>
            <person name="Satoh N."/>
            <person name="Rokhsar D.S."/>
        </authorList>
    </citation>
    <scope>NUCLEOTIDE SEQUENCE [LARGE SCALE GENOMIC DNA]</scope>
</reference>
<dbReference type="STRING" id="7719.ENSCINP00000032954"/>
<dbReference type="Proteomes" id="UP000008144">
    <property type="component" value="Chromosome 12"/>
</dbReference>
<keyword evidence="5" id="KW-1185">Reference proteome</keyword>
<dbReference type="HOGENOM" id="CLU_2440185_0_0_1"/>
<dbReference type="PANTHER" id="PTHR48103:SF2">
    <property type="entry name" value="MIDASIN"/>
    <property type="match status" value="1"/>
</dbReference>
<dbReference type="InterPro" id="IPR041190">
    <property type="entry name" value="Midasin_AAA_lid_5"/>
</dbReference>
<dbReference type="Ensembl" id="ENSCINT00000032717.1">
    <property type="protein sequence ID" value="ENSCINP00000032954.1"/>
    <property type="gene ID" value="ENSCING00000021222.1"/>
</dbReference>
<proteinExistence type="predicted"/>
<reference evidence="4" key="3">
    <citation type="submission" date="2025-08" db="UniProtKB">
        <authorList>
            <consortium name="Ensembl"/>
        </authorList>
    </citation>
    <scope>IDENTIFICATION</scope>
</reference>
<dbReference type="EMBL" id="EAAA01000951">
    <property type="status" value="NOT_ANNOTATED_CDS"/>
    <property type="molecule type" value="Genomic_DNA"/>
</dbReference>
<name>H2XTH0_CIOIN</name>
<evidence type="ECO:0000313" key="4">
    <source>
        <dbReference type="Ensembl" id="ENSCINP00000032954.1"/>
    </source>
</evidence>
<evidence type="ECO:0000259" key="3">
    <source>
        <dbReference type="Pfam" id="PF17865"/>
    </source>
</evidence>
<reference evidence="4" key="2">
    <citation type="journal article" date="2008" name="Genome Biol.">
        <title>Improved genome assembly and evidence-based global gene model set for the chordate Ciona intestinalis: new insight into intron and operon populations.</title>
        <authorList>
            <person name="Satou Y."/>
            <person name="Mineta K."/>
            <person name="Ogasawara M."/>
            <person name="Sasakura Y."/>
            <person name="Shoguchi E."/>
            <person name="Ueno K."/>
            <person name="Yamada L."/>
            <person name="Matsumoto J."/>
            <person name="Wasserscheid J."/>
            <person name="Dewar K."/>
            <person name="Wiley G.B."/>
            <person name="Macmil S.L."/>
            <person name="Roe B.A."/>
            <person name="Zeller R.W."/>
            <person name="Hastings K.E."/>
            <person name="Lemaire P."/>
            <person name="Lindquist E."/>
            <person name="Endo T."/>
            <person name="Hotta K."/>
            <person name="Inaba K."/>
        </authorList>
    </citation>
    <scope>NUCLEOTIDE SEQUENCE [LARGE SCALE GENOMIC DNA]</scope>
    <source>
        <strain evidence="4">wild type</strain>
    </source>
</reference>
<protein>
    <recommendedName>
        <fullName evidence="3">Midasin AAA lid domain-containing protein</fullName>
    </recommendedName>
</protein>
<keyword evidence="2" id="KW-0067">ATP-binding</keyword>
<evidence type="ECO:0000313" key="5">
    <source>
        <dbReference type="Proteomes" id="UP000008144"/>
    </source>
</evidence>
<feature type="domain" description="Midasin AAA lid" evidence="3">
    <location>
        <begin position="6"/>
        <end position="63"/>
    </location>
</feature>
<dbReference type="InParanoid" id="H2XTH0"/>
<dbReference type="Pfam" id="PF17865">
    <property type="entry name" value="AAA_lid_5"/>
    <property type="match status" value="1"/>
</dbReference>
<dbReference type="PANTHER" id="PTHR48103">
    <property type="entry name" value="MIDASIN-RELATED"/>
    <property type="match status" value="1"/>
</dbReference>
<keyword evidence="1" id="KW-0547">Nucleotide-binding</keyword>